<dbReference type="InterPro" id="IPR008867">
    <property type="entry name" value="ThiG"/>
</dbReference>
<accession>A0A399EXE9</accession>
<feature type="active site" description="Schiff-base intermediate with DXP" evidence="8">
    <location>
        <position position="98"/>
    </location>
</feature>
<feature type="binding site" evidence="8">
    <location>
        <begin position="187"/>
        <end position="188"/>
    </location>
    <ligand>
        <name>1-deoxy-D-xylulose 5-phosphate</name>
        <dbReference type="ChEBI" id="CHEBI:57792"/>
    </ligand>
</feature>
<evidence type="ECO:0000256" key="5">
    <source>
        <dbReference type="ARBA" id="ARBA00022977"/>
    </source>
</evidence>
<evidence type="ECO:0000313" key="12">
    <source>
        <dbReference type="Proteomes" id="UP000265341"/>
    </source>
</evidence>
<comment type="catalytic activity">
    <reaction evidence="7 8">
        <text>[ThiS sulfur-carrier protein]-C-terminal-Gly-aminoethanethioate + 2-iminoacetate + 1-deoxy-D-xylulose 5-phosphate = [ThiS sulfur-carrier protein]-C-terminal Gly-Gly + 2-[(2R,5Z)-2-carboxy-4-methylthiazol-5(2H)-ylidene]ethyl phosphate + 2 H2O + H(+)</text>
        <dbReference type="Rhea" id="RHEA:26297"/>
        <dbReference type="Rhea" id="RHEA-COMP:12909"/>
        <dbReference type="Rhea" id="RHEA-COMP:19908"/>
        <dbReference type="ChEBI" id="CHEBI:15377"/>
        <dbReference type="ChEBI" id="CHEBI:15378"/>
        <dbReference type="ChEBI" id="CHEBI:57792"/>
        <dbReference type="ChEBI" id="CHEBI:62899"/>
        <dbReference type="ChEBI" id="CHEBI:77846"/>
        <dbReference type="ChEBI" id="CHEBI:90778"/>
        <dbReference type="ChEBI" id="CHEBI:232372"/>
        <dbReference type="EC" id="2.8.1.10"/>
    </reaction>
</comment>
<dbReference type="PANTHER" id="PTHR34266">
    <property type="entry name" value="THIAZOLE SYNTHASE"/>
    <property type="match status" value="1"/>
</dbReference>
<comment type="subunit">
    <text evidence="8">Homotetramer. Forms heterodimers with either ThiH or ThiS.</text>
</comment>
<name>A0A399EXE9_9DEIN</name>
<gene>
    <name evidence="8 11" type="primary">thiG</name>
    <name evidence="11" type="ORF">Mrose_00721</name>
</gene>
<dbReference type="Gene3D" id="3.20.20.70">
    <property type="entry name" value="Aldolase class I"/>
    <property type="match status" value="1"/>
</dbReference>
<dbReference type="GO" id="GO:0009229">
    <property type="term" value="P:thiamine diphosphate biosynthetic process"/>
    <property type="evidence" value="ECO:0007669"/>
    <property type="project" value="UniProtKB-UniRule"/>
</dbReference>
<organism evidence="11 12">
    <name type="scientific">Calidithermus roseus</name>
    <dbReference type="NCBI Taxonomy" id="1644118"/>
    <lineage>
        <taxon>Bacteria</taxon>
        <taxon>Thermotogati</taxon>
        <taxon>Deinococcota</taxon>
        <taxon>Deinococci</taxon>
        <taxon>Thermales</taxon>
        <taxon>Thermaceae</taxon>
        <taxon>Calidithermus</taxon>
    </lineage>
</organism>
<keyword evidence="4 8" id="KW-0808">Transferase</keyword>
<dbReference type="PANTHER" id="PTHR34266:SF2">
    <property type="entry name" value="THIAZOLE SYNTHASE"/>
    <property type="match status" value="1"/>
</dbReference>
<proteinExistence type="inferred from homology"/>
<dbReference type="OrthoDB" id="9805935at2"/>
<keyword evidence="8" id="KW-0963">Cytoplasm</keyword>
<dbReference type="SUPFAM" id="SSF110399">
    <property type="entry name" value="ThiG-like"/>
    <property type="match status" value="1"/>
</dbReference>
<feature type="domain" description="Thiazole synthase ThiG" evidence="10">
    <location>
        <begin position="6"/>
        <end position="252"/>
    </location>
</feature>
<evidence type="ECO:0000256" key="6">
    <source>
        <dbReference type="ARBA" id="ARBA00023270"/>
    </source>
</evidence>
<dbReference type="GO" id="GO:1990107">
    <property type="term" value="F:thiazole synthase activity"/>
    <property type="evidence" value="ECO:0007669"/>
    <property type="project" value="UniProtKB-EC"/>
</dbReference>
<keyword evidence="5 8" id="KW-0784">Thiamine biosynthesis</keyword>
<reference evidence="11 12" key="1">
    <citation type="submission" date="2018-08" db="EMBL/GenBank/DDBJ databases">
        <title>Meiothermus roseus NBRC 110900 genome sequencing project.</title>
        <authorList>
            <person name="Da Costa M.S."/>
            <person name="Albuquerque L."/>
            <person name="Raposo P."/>
            <person name="Froufe H.J.C."/>
            <person name="Barroso C.S."/>
            <person name="Egas C."/>
        </authorList>
    </citation>
    <scope>NUCLEOTIDE SEQUENCE [LARGE SCALE GENOMIC DNA]</scope>
    <source>
        <strain evidence="11 12">NBRC 110900</strain>
    </source>
</reference>
<protein>
    <recommendedName>
        <fullName evidence="3 8">Thiazole synthase</fullName>
        <ecNumber evidence="3 8">2.8.1.10</ecNumber>
    </recommendedName>
</protein>
<dbReference type="Pfam" id="PF05690">
    <property type="entry name" value="ThiG"/>
    <property type="match status" value="1"/>
</dbReference>
<evidence type="ECO:0000256" key="2">
    <source>
        <dbReference type="ARBA" id="ARBA00004948"/>
    </source>
</evidence>
<comment type="similarity">
    <text evidence="8">Belongs to the ThiG family.</text>
</comment>
<evidence type="ECO:0000256" key="7">
    <source>
        <dbReference type="ARBA" id="ARBA00049897"/>
    </source>
</evidence>
<evidence type="ECO:0000259" key="10">
    <source>
        <dbReference type="Pfam" id="PF05690"/>
    </source>
</evidence>
<feature type="binding site" evidence="8">
    <location>
        <position position="159"/>
    </location>
    <ligand>
        <name>1-deoxy-D-xylulose 5-phosphate</name>
        <dbReference type="ChEBI" id="CHEBI:57792"/>
    </ligand>
</feature>
<dbReference type="InterPro" id="IPR013785">
    <property type="entry name" value="Aldolase_TIM"/>
</dbReference>
<dbReference type="EC" id="2.8.1.10" evidence="3 8"/>
<evidence type="ECO:0000256" key="4">
    <source>
        <dbReference type="ARBA" id="ARBA00022679"/>
    </source>
</evidence>
<keyword evidence="6 8" id="KW-0704">Schiff base</keyword>
<comment type="subcellular location">
    <subcellularLocation>
        <location evidence="8">Cytoplasm</location>
    </subcellularLocation>
</comment>
<comment type="caution">
    <text evidence="11">The sequence shown here is derived from an EMBL/GenBank/DDBJ whole genome shotgun (WGS) entry which is preliminary data.</text>
</comment>
<dbReference type="RefSeq" id="WP_119276061.1">
    <property type="nucleotide sequence ID" value="NZ_QWLA01000008.1"/>
</dbReference>
<evidence type="ECO:0000256" key="9">
    <source>
        <dbReference type="SAM" id="MobiDB-lite"/>
    </source>
</evidence>
<comment type="function">
    <text evidence="1 8">Catalyzes the rearrangement of 1-deoxy-D-xylulose 5-phosphate (DXP) to produce the thiazole phosphate moiety of thiamine. Sulfur is provided by the thiocarboxylate moiety of the carrier protein ThiS. In vitro, sulfur can be provided by H(2)S.</text>
</comment>
<comment type="pathway">
    <text evidence="2 8">Cofactor biosynthesis; thiamine diphosphate biosynthesis.</text>
</comment>
<dbReference type="EMBL" id="QWLA01000008">
    <property type="protein sequence ID" value="RIH88688.1"/>
    <property type="molecule type" value="Genomic_DNA"/>
</dbReference>
<dbReference type="Proteomes" id="UP000265341">
    <property type="component" value="Unassembled WGS sequence"/>
</dbReference>
<evidence type="ECO:0000313" key="11">
    <source>
        <dbReference type="EMBL" id="RIH88688.1"/>
    </source>
</evidence>
<dbReference type="HAMAP" id="MF_00443">
    <property type="entry name" value="ThiG"/>
    <property type="match status" value="1"/>
</dbReference>
<feature type="binding site" evidence="8">
    <location>
        <begin position="209"/>
        <end position="210"/>
    </location>
    <ligand>
        <name>1-deoxy-D-xylulose 5-phosphate</name>
        <dbReference type="ChEBI" id="CHEBI:57792"/>
    </ligand>
</feature>
<keyword evidence="12" id="KW-1185">Reference proteome</keyword>
<feature type="region of interest" description="Disordered" evidence="9">
    <location>
        <begin position="242"/>
        <end position="265"/>
    </location>
</feature>
<evidence type="ECO:0000256" key="1">
    <source>
        <dbReference type="ARBA" id="ARBA00002834"/>
    </source>
</evidence>
<evidence type="ECO:0000256" key="3">
    <source>
        <dbReference type="ARBA" id="ARBA00011960"/>
    </source>
</evidence>
<evidence type="ECO:0000256" key="8">
    <source>
        <dbReference type="HAMAP-Rule" id="MF_00443"/>
    </source>
</evidence>
<dbReference type="UniPathway" id="UPA00060"/>
<dbReference type="CDD" id="cd04728">
    <property type="entry name" value="ThiG"/>
    <property type="match status" value="1"/>
</dbReference>
<dbReference type="AlphaFoldDB" id="A0A399EXE9"/>
<dbReference type="GO" id="GO:0005737">
    <property type="term" value="C:cytoplasm"/>
    <property type="evidence" value="ECO:0007669"/>
    <property type="project" value="UniProtKB-SubCell"/>
</dbReference>
<dbReference type="InterPro" id="IPR033983">
    <property type="entry name" value="Thiazole_synthase_ThiG"/>
</dbReference>
<sequence length="265" mass="28208">MSELVIAGQRLNSRLFVGTGKYRDFALMREALEASGAEVVTVSVRRVEVGAAGHQGLLEALDWRRYRVLPNTAGARTAIEALRLARLGRALTGSEWVKLEVIPDPTYLLPDPLETYRAAEVLVQEGFTVLPYIAPDPVLAHKLARLGCATVMPLAAPIGSGQGLKNRAMLEIFARQRAVLPPVVVDAGLRWPSEAAGAMELGADAVLVNTAIAEAQDPVAMAAAFGQAVRAGRMAYEAGPMPERAFASPSSPTQGVPLPQPEEPL</sequence>